<sequence length="67" mass="6757">MSVRTILFLLVLAVIFLVGLLVAAVALLLGHVRGLHPALSIAAAAGAFAATVSLEIGVAALGYTVLF</sequence>
<reference evidence="2 3" key="1">
    <citation type="submission" date="2024-10" db="EMBL/GenBank/DDBJ databases">
        <title>The Natural Products Discovery Center: Release of the First 8490 Sequenced Strains for Exploring Actinobacteria Biosynthetic Diversity.</title>
        <authorList>
            <person name="Kalkreuter E."/>
            <person name="Kautsar S.A."/>
            <person name="Yang D."/>
            <person name="Bader C.D."/>
            <person name="Teijaro C.N."/>
            <person name="Fluegel L."/>
            <person name="Davis C.M."/>
            <person name="Simpson J.R."/>
            <person name="Lauterbach L."/>
            <person name="Steele A.D."/>
            <person name="Gui C."/>
            <person name="Meng S."/>
            <person name="Li G."/>
            <person name="Viehrig K."/>
            <person name="Ye F."/>
            <person name="Su P."/>
            <person name="Kiefer A.F."/>
            <person name="Nichols A."/>
            <person name="Cepeda A.J."/>
            <person name="Yan W."/>
            <person name="Fan B."/>
            <person name="Jiang Y."/>
            <person name="Adhikari A."/>
            <person name="Zheng C.-J."/>
            <person name="Schuster L."/>
            <person name="Cowan T.M."/>
            <person name="Smanski M.J."/>
            <person name="Chevrette M.G."/>
            <person name="De Carvalho L.P.S."/>
            <person name="Shen B."/>
        </authorList>
    </citation>
    <scope>NUCLEOTIDE SEQUENCE [LARGE SCALE GENOMIC DNA]</scope>
    <source>
        <strain evidence="2 3">NPDC000087</strain>
    </source>
</reference>
<dbReference type="EMBL" id="JBIAZU010000006">
    <property type="protein sequence ID" value="MFF5293972.1"/>
    <property type="molecule type" value="Genomic_DNA"/>
</dbReference>
<keyword evidence="1" id="KW-0812">Transmembrane</keyword>
<dbReference type="RefSeq" id="WP_026205799.1">
    <property type="nucleotide sequence ID" value="NZ_JBIAZU010000006.1"/>
</dbReference>
<gene>
    <name evidence="2" type="ORF">ACFY35_31445</name>
</gene>
<evidence type="ECO:0008006" key="4">
    <source>
        <dbReference type="Google" id="ProtNLM"/>
    </source>
</evidence>
<comment type="caution">
    <text evidence="2">The sequence shown here is derived from an EMBL/GenBank/DDBJ whole genome shotgun (WGS) entry which is preliminary data.</text>
</comment>
<keyword evidence="3" id="KW-1185">Reference proteome</keyword>
<dbReference type="Proteomes" id="UP001602245">
    <property type="component" value="Unassembled WGS sequence"/>
</dbReference>
<proteinExistence type="predicted"/>
<feature type="transmembrane region" description="Helical" evidence="1">
    <location>
        <begin position="6"/>
        <end position="29"/>
    </location>
</feature>
<evidence type="ECO:0000313" key="2">
    <source>
        <dbReference type="EMBL" id="MFF5293972.1"/>
    </source>
</evidence>
<feature type="transmembrane region" description="Helical" evidence="1">
    <location>
        <begin position="41"/>
        <end position="66"/>
    </location>
</feature>
<keyword evidence="1" id="KW-0472">Membrane</keyword>
<keyword evidence="1" id="KW-1133">Transmembrane helix</keyword>
<name>A0ABW6WP80_9ACTN</name>
<organism evidence="2 3">
    <name type="scientific">Paractinoplanes globisporus</name>
    <dbReference type="NCBI Taxonomy" id="113565"/>
    <lineage>
        <taxon>Bacteria</taxon>
        <taxon>Bacillati</taxon>
        <taxon>Actinomycetota</taxon>
        <taxon>Actinomycetes</taxon>
        <taxon>Micromonosporales</taxon>
        <taxon>Micromonosporaceae</taxon>
        <taxon>Paractinoplanes</taxon>
    </lineage>
</organism>
<evidence type="ECO:0000313" key="3">
    <source>
        <dbReference type="Proteomes" id="UP001602245"/>
    </source>
</evidence>
<protein>
    <recommendedName>
        <fullName evidence="4">NADH dehydrogenase subunit 6</fullName>
    </recommendedName>
</protein>
<evidence type="ECO:0000256" key="1">
    <source>
        <dbReference type="SAM" id="Phobius"/>
    </source>
</evidence>
<accession>A0ABW6WP80</accession>